<dbReference type="CDD" id="cd00222">
    <property type="entry name" value="CollagenBindB"/>
    <property type="match status" value="1"/>
</dbReference>
<evidence type="ECO:0000256" key="1">
    <source>
        <dbReference type="SAM" id="Phobius"/>
    </source>
</evidence>
<dbReference type="InterPro" id="IPR013783">
    <property type="entry name" value="Ig-like_fold"/>
</dbReference>
<evidence type="ECO:0000313" key="4">
    <source>
        <dbReference type="Proteomes" id="UP000196560"/>
    </source>
</evidence>
<dbReference type="Gene3D" id="2.60.40.10">
    <property type="entry name" value="Immunoglobulins"/>
    <property type="match status" value="1"/>
</dbReference>
<dbReference type="GO" id="GO:0005975">
    <property type="term" value="P:carbohydrate metabolic process"/>
    <property type="evidence" value="ECO:0007669"/>
    <property type="project" value="UniProtKB-ARBA"/>
</dbReference>
<accession>A0A1Y3TZ82</accession>
<feature type="domain" description="CNA-B" evidence="2">
    <location>
        <begin position="234"/>
        <end position="316"/>
    </location>
</feature>
<dbReference type="EMBL" id="NFHO01000011">
    <property type="protein sequence ID" value="OUN41761.1"/>
    <property type="molecule type" value="Genomic_DNA"/>
</dbReference>
<evidence type="ECO:0000259" key="2">
    <source>
        <dbReference type="Pfam" id="PF05738"/>
    </source>
</evidence>
<proteinExistence type="predicted"/>
<reference evidence="4" key="1">
    <citation type="submission" date="2017-04" db="EMBL/GenBank/DDBJ databases">
        <title>Function of individual gut microbiota members based on whole genome sequencing of pure cultures obtained from chicken caecum.</title>
        <authorList>
            <person name="Medvecky M."/>
            <person name="Cejkova D."/>
            <person name="Polansky O."/>
            <person name="Karasova D."/>
            <person name="Kubasova T."/>
            <person name="Cizek A."/>
            <person name="Rychlik I."/>
        </authorList>
    </citation>
    <scope>NUCLEOTIDE SEQUENCE [LARGE SCALE GENOMIC DNA]</scope>
    <source>
        <strain evidence="4">An70</strain>
    </source>
</reference>
<dbReference type="AlphaFoldDB" id="A0A1Y3TZ82"/>
<keyword evidence="1" id="KW-0812">Transmembrane</keyword>
<protein>
    <recommendedName>
        <fullName evidence="2">CNA-B domain-containing protein</fullName>
    </recommendedName>
</protein>
<dbReference type="Pfam" id="PF05738">
    <property type="entry name" value="Cna_B"/>
    <property type="match status" value="1"/>
</dbReference>
<feature type="transmembrane region" description="Helical" evidence="1">
    <location>
        <begin position="336"/>
        <end position="357"/>
    </location>
</feature>
<name>A0A1Y3TZ82_9ACTN</name>
<dbReference type="Proteomes" id="UP000196560">
    <property type="component" value="Unassembled WGS sequence"/>
</dbReference>
<keyword evidence="4" id="KW-1185">Reference proteome</keyword>
<dbReference type="InterPro" id="IPR008454">
    <property type="entry name" value="Collagen-bd_Cna-like_B-typ_dom"/>
</dbReference>
<comment type="caution">
    <text evidence="3">The sequence shown here is derived from an EMBL/GenBank/DDBJ whole genome shotgun (WGS) entry which is preliminary data.</text>
</comment>
<dbReference type="Gene3D" id="2.60.40.1140">
    <property type="entry name" value="Collagen-binding surface protein Cna, B-type domain"/>
    <property type="match status" value="1"/>
</dbReference>
<sequence>MKKEAIMAATRNRELTRTRSSALPWRGAGAERMGAVRRGPWRVGAGRMRAARRSSTLAAVLAVVAAVCLLWLPARADAILYDRLDPEQNGTLTVSLVDDGMGVEGAALSLYRVADISSDAHFTLAGDFAAYPVNLTGLDASEWRAAAQTLSAYAARDGIVPAATVSTNAEGAASFGTVSAGLYLVVANPVEVGNVVYTAETTLISVPGLNDDGTWSYEVVADAKFSTEPAPTDVVVRKVWADDDDAASDRPQSVTVQLVGDGSVVDEVTLSSANGWQHEFKGLDGSVTWQIVEKDVPEGYTVSVDREGATFTVTNTIQTPPNEEKPPAEKLPQTGLLWWPVLPLLLCGAGLMLFGWYRRRAHRGRS</sequence>
<keyword evidence="1" id="KW-1133">Transmembrane helix</keyword>
<organism evidence="3 4">
    <name type="scientific">Enorma massiliensis</name>
    <dbReference type="NCBI Taxonomy" id="1472761"/>
    <lineage>
        <taxon>Bacteria</taxon>
        <taxon>Bacillati</taxon>
        <taxon>Actinomycetota</taxon>
        <taxon>Coriobacteriia</taxon>
        <taxon>Coriobacteriales</taxon>
        <taxon>Coriobacteriaceae</taxon>
        <taxon>Enorma</taxon>
    </lineage>
</organism>
<evidence type="ECO:0000313" key="3">
    <source>
        <dbReference type="EMBL" id="OUN41761.1"/>
    </source>
</evidence>
<dbReference type="SUPFAM" id="SSF49478">
    <property type="entry name" value="Cna protein B-type domain"/>
    <property type="match status" value="1"/>
</dbReference>
<gene>
    <name evidence="3" type="ORF">B5G21_08975</name>
</gene>
<keyword evidence="1" id="KW-0472">Membrane</keyword>